<dbReference type="OMA" id="QVHILYE"/>
<dbReference type="Gramene" id="rna32104">
    <property type="protein sequence ID" value="RHN56667.1"/>
    <property type="gene ID" value="gene32104"/>
</dbReference>
<feature type="transmembrane region" description="Helical" evidence="1">
    <location>
        <begin position="80"/>
        <end position="99"/>
    </location>
</feature>
<dbReference type="EMBL" id="CM001221">
    <property type="protein sequence ID" value="AES98867.1"/>
    <property type="molecule type" value="Genomic_DNA"/>
</dbReference>
<evidence type="ECO:0000256" key="1">
    <source>
        <dbReference type="SAM" id="Phobius"/>
    </source>
</evidence>
<accession>G7K5P2</accession>
<keyword evidence="5" id="KW-1185">Reference proteome</keyword>
<evidence type="ECO:0000313" key="6">
    <source>
        <dbReference type="Proteomes" id="UP000265566"/>
    </source>
</evidence>
<protein>
    <submittedName>
        <fullName evidence="3">Putative exocyst complex component Exo70</fullName>
    </submittedName>
    <submittedName>
        <fullName evidence="2">Transmembrane protein, putative</fullName>
    </submittedName>
</protein>
<feature type="transmembrane region" description="Helical" evidence="1">
    <location>
        <begin position="153"/>
        <end position="173"/>
    </location>
</feature>
<gene>
    <name evidence="4" type="primary">11414369</name>
    <name evidence="2" type="ordered locus">MTR_5g073840</name>
    <name evidence="3" type="ORF">MtrunA17_Chr5g0431921</name>
</gene>
<evidence type="ECO:0000313" key="5">
    <source>
        <dbReference type="Proteomes" id="UP000002051"/>
    </source>
</evidence>
<organism evidence="2 5">
    <name type="scientific">Medicago truncatula</name>
    <name type="common">Barrel medic</name>
    <name type="synonym">Medicago tribuloides</name>
    <dbReference type="NCBI Taxonomy" id="3880"/>
    <lineage>
        <taxon>Eukaryota</taxon>
        <taxon>Viridiplantae</taxon>
        <taxon>Streptophyta</taxon>
        <taxon>Embryophyta</taxon>
        <taxon>Tracheophyta</taxon>
        <taxon>Spermatophyta</taxon>
        <taxon>Magnoliopsida</taxon>
        <taxon>eudicotyledons</taxon>
        <taxon>Gunneridae</taxon>
        <taxon>Pentapetalae</taxon>
        <taxon>rosids</taxon>
        <taxon>fabids</taxon>
        <taxon>Fabales</taxon>
        <taxon>Fabaceae</taxon>
        <taxon>Papilionoideae</taxon>
        <taxon>50 kb inversion clade</taxon>
        <taxon>NPAAA clade</taxon>
        <taxon>Hologalegina</taxon>
        <taxon>IRL clade</taxon>
        <taxon>Trifolieae</taxon>
        <taxon>Medicago</taxon>
    </lineage>
</organism>
<dbReference type="EMBL" id="PSQE01000005">
    <property type="protein sequence ID" value="RHN56667.1"/>
    <property type="molecule type" value="Genomic_DNA"/>
</dbReference>
<dbReference type="HOGENOM" id="CLU_060021_1_0_1"/>
<dbReference type="STRING" id="3880.G7K5P2"/>
<evidence type="ECO:0000313" key="3">
    <source>
        <dbReference type="EMBL" id="RHN56667.1"/>
    </source>
</evidence>
<reference evidence="2 5" key="2">
    <citation type="journal article" date="2014" name="BMC Genomics">
        <title>An improved genome release (version Mt4.0) for the model legume Medicago truncatula.</title>
        <authorList>
            <person name="Tang H."/>
            <person name="Krishnakumar V."/>
            <person name="Bidwell S."/>
            <person name="Rosen B."/>
            <person name="Chan A."/>
            <person name="Zhou S."/>
            <person name="Gentzbittel L."/>
            <person name="Childs K.L."/>
            <person name="Yandell M."/>
            <person name="Gundlach H."/>
            <person name="Mayer K.F."/>
            <person name="Schwartz D.C."/>
            <person name="Town C.D."/>
        </authorList>
    </citation>
    <scope>GENOME REANNOTATION</scope>
    <source>
        <strain evidence="4 5">cv. Jemalong A17</strain>
    </source>
</reference>
<proteinExistence type="predicted"/>
<dbReference type="AlphaFoldDB" id="G7K5P2"/>
<name>G7K5P2_MEDTR</name>
<dbReference type="KEGG" id="mtr:11414369"/>
<keyword evidence="1" id="KW-1133">Transmembrane helix</keyword>
<keyword evidence="1" id="KW-0472">Membrane</keyword>
<feature type="transmembrane region" description="Helical" evidence="1">
    <location>
        <begin position="48"/>
        <end position="68"/>
    </location>
</feature>
<keyword evidence="1 2" id="KW-0812">Transmembrane</keyword>
<dbReference type="EnsemblPlants" id="AES98867">
    <property type="protein sequence ID" value="AES98867"/>
    <property type="gene ID" value="MTR_5g073840"/>
</dbReference>
<reference evidence="6" key="4">
    <citation type="journal article" date="2018" name="Nat. Plants">
        <title>Whole-genome landscape of Medicago truncatula symbiotic genes.</title>
        <authorList>
            <person name="Pecrix Y."/>
            <person name="Staton S.E."/>
            <person name="Sallet E."/>
            <person name="Lelandais-Briere C."/>
            <person name="Moreau S."/>
            <person name="Carrere S."/>
            <person name="Blein T."/>
            <person name="Jardinaud M.F."/>
            <person name="Latrasse D."/>
            <person name="Zouine M."/>
            <person name="Zahm M."/>
            <person name="Kreplak J."/>
            <person name="Mayjonade B."/>
            <person name="Satge C."/>
            <person name="Perez M."/>
            <person name="Cauet S."/>
            <person name="Marande W."/>
            <person name="Chantry-Darmon C."/>
            <person name="Lopez-Roques C."/>
            <person name="Bouchez O."/>
            <person name="Berard A."/>
            <person name="Debelle F."/>
            <person name="Munos S."/>
            <person name="Bendahmane A."/>
            <person name="Berges H."/>
            <person name="Niebel A."/>
            <person name="Buitink J."/>
            <person name="Frugier F."/>
            <person name="Benhamed M."/>
            <person name="Crespi M."/>
            <person name="Gouzy J."/>
            <person name="Gamas P."/>
        </authorList>
    </citation>
    <scope>NUCLEOTIDE SEQUENCE [LARGE SCALE GENOMIC DNA]</scope>
    <source>
        <strain evidence="6">cv. Jemalong A17</strain>
    </source>
</reference>
<dbReference type="Proteomes" id="UP000002051">
    <property type="component" value="Chromosome 5"/>
</dbReference>
<sequence>MRSMLNQIVRWVTQPMIWRFVSFVSSVVGLLCYALSSSFTHLFGNWNFFKVFLYSIFSFVICLTILFANKWQNSNTSLPLKAHLVFSVFIITTVYSFFFDKANGKPDLYSLISCAAFAIMSLSLSKQTHFGFEVDLLYFFCGYLTLQLMKIKLVLVIVGASFSYSLIIFRYYLGKPRESGSHLGLQIQDQTPIVIQVHQDSEQSSTGQVSFYETNTDTERAEIGPRINIDAQQEDRDLGPVTHIKLSSQKGKHDNVYNKALTLVKWS</sequence>
<reference evidence="3" key="5">
    <citation type="journal article" date="2018" name="Nat. Plants">
        <title>Whole-genome landscape of Medicago truncatula symbiotic genes.</title>
        <authorList>
            <person name="Pecrix Y."/>
            <person name="Gamas P."/>
            <person name="Carrere S."/>
        </authorList>
    </citation>
    <scope>NUCLEOTIDE SEQUENCE</scope>
    <source>
        <tissue evidence="3">Leaves</tissue>
    </source>
</reference>
<evidence type="ECO:0000313" key="2">
    <source>
        <dbReference type="EMBL" id="AES98867.1"/>
    </source>
</evidence>
<reference evidence="4" key="3">
    <citation type="submission" date="2015-04" db="UniProtKB">
        <authorList>
            <consortium name="EnsemblPlants"/>
        </authorList>
    </citation>
    <scope>IDENTIFICATION</scope>
    <source>
        <strain evidence="4">cv. Jemalong A17</strain>
    </source>
</reference>
<reference evidence="2 5" key="1">
    <citation type="journal article" date="2011" name="Nature">
        <title>The Medicago genome provides insight into the evolution of rhizobial symbioses.</title>
        <authorList>
            <person name="Young N.D."/>
            <person name="Debelle F."/>
            <person name="Oldroyd G.E."/>
            <person name="Geurts R."/>
            <person name="Cannon S.B."/>
            <person name="Udvardi M.K."/>
            <person name="Benedito V.A."/>
            <person name="Mayer K.F."/>
            <person name="Gouzy J."/>
            <person name="Schoof H."/>
            <person name="Van de Peer Y."/>
            <person name="Proost S."/>
            <person name="Cook D.R."/>
            <person name="Meyers B.C."/>
            <person name="Spannagl M."/>
            <person name="Cheung F."/>
            <person name="De Mita S."/>
            <person name="Krishnakumar V."/>
            <person name="Gundlach H."/>
            <person name="Zhou S."/>
            <person name="Mudge J."/>
            <person name="Bharti A.K."/>
            <person name="Murray J.D."/>
            <person name="Naoumkina M.A."/>
            <person name="Rosen B."/>
            <person name="Silverstein K.A."/>
            <person name="Tang H."/>
            <person name="Rombauts S."/>
            <person name="Zhao P.X."/>
            <person name="Zhou P."/>
            <person name="Barbe V."/>
            <person name="Bardou P."/>
            <person name="Bechner M."/>
            <person name="Bellec A."/>
            <person name="Berger A."/>
            <person name="Berges H."/>
            <person name="Bidwell S."/>
            <person name="Bisseling T."/>
            <person name="Choisne N."/>
            <person name="Couloux A."/>
            <person name="Denny R."/>
            <person name="Deshpande S."/>
            <person name="Dai X."/>
            <person name="Doyle J.J."/>
            <person name="Dudez A.M."/>
            <person name="Farmer A.D."/>
            <person name="Fouteau S."/>
            <person name="Franken C."/>
            <person name="Gibelin C."/>
            <person name="Gish J."/>
            <person name="Goldstein S."/>
            <person name="Gonzalez A.J."/>
            <person name="Green P.J."/>
            <person name="Hallab A."/>
            <person name="Hartog M."/>
            <person name="Hua A."/>
            <person name="Humphray S.J."/>
            <person name="Jeong D.H."/>
            <person name="Jing Y."/>
            <person name="Jocker A."/>
            <person name="Kenton S.M."/>
            <person name="Kim D.J."/>
            <person name="Klee K."/>
            <person name="Lai H."/>
            <person name="Lang C."/>
            <person name="Lin S."/>
            <person name="Macmil S.L."/>
            <person name="Magdelenat G."/>
            <person name="Matthews L."/>
            <person name="McCorrison J."/>
            <person name="Monaghan E.L."/>
            <person name="Mun J.H."/>
            <person name="Najar F.Z."/>
            <person name="Nicholson C."/>
            <person name="Noirot C."/>
            <person name="O'Bleness M."/>
            <person name="Paule C.R."/>
            <person name="Poulain J."/>
            <person name="Prion F."/>
            <person name="Qin B."/>
            <person name="Qu C."/>
            <person name="Retzel E.F."/>
            <person name="Riddle C."/>
            <person name="Sallet E."/>
            <person name="Samain S."/>
            <person name="Samson N."/>
            <person name="Sanders I."/>
            <person name="Saurat O."/>
            <person name="Scarpelli C."/>
            <person name="Schiex T."/>
            <person name="Segurens B."/>
            <person name="Severin A.J."/>
            <person name="Sherrier D.J."/>
            <person name="Shi R."/>
            <person name="Sims S."/>
            <person name="Singer S.R."/>
            <person name="Sinharoy S."/>
            <person name="Sterck L."/>
            <person name="Viollet A."/>
            <person name="Wang B.B."/>
            <person name="Wang K."/>
            <person name="Wang M."/>
            <person name="Wang X."/>
            <person name="Warfsmann J."/>
            <person name="Weissenbach J."/>
            <person name="White D.D."/>
            <person name="White J.D."/>
            <person name="Wiley G.B."/>
            <person name="Wincker P."/>
            <person name="Xing Y."/>
            <person name="Yang L."/>
            <person name="Yao Z."/>
            <person name="Ying F."/>
            <person name="Zhai J."/>
            <person name="Zhou L."/>
            <person name="Zuber A."/>
            <person name="Denarie J."/>
            <person name="Dixon R.A."/>
            <person name="May G.D."/>
            <person name="Schwartz D.C."/>
            <person name="Rogers J."/>
            <person name="Quetier F."/>
            <person name="Town C.D."/>
            <person name="Roe B.A."/>
        </authorList>
    </citation>
    <scope>NUCLEOTIDE SEQUENCE [LARGE SCALE GENOMIC DNA]</scope>
    <source>
        <strain evidence="2">A17</strain>
        <strain evidence="4 5">cv. Jemalong A17</strain>
    </source>
</reference>
<dbReference type="PaxDb" id="3880-AES98867"/>
<evidence type="ECO:0000313" key="4">
    <source>
        <dbReference type="EnsemblPlants" id="AES98867"/>
    </source>
</evidence>
<dbReference type="Proteomes" id="UP000265566">
    <property type="component" value="Chromosome 5"/>
</dbReference>
<dbReference type="OrthoDB" id="1427840at2759"/>
<feature type="transmembrane region" description="Helical" evidence="1">
    <location>
        <begin position="16"/>
        <end position="36"/>
    </location>
</feature>